<keyword evidence="1" id="KW-0472">Membrane</keyword>
<accession>A0ABV5JLS4</accession>
<dbReference type="EMBL" id="JBHMEA010000051">
    <property type="protein sequence ID" value="MFB9233663.1"/>
    <property type="molecule type" value="Genomic_DNA"/>
</dbReference>
<keyword evidence="1" id="KW-1133">Transmembrane helix</keyword>
<evidence type="ECO:0000313" key="2">
    <source>
        <dbReference type="EMBL" id="MFB9233663.1"/>
    </source>
</evidence>
<comment type="caution">
    <text evidence="2">The sequence shown here is derived from an EMBL/GenBank/DDBJ whole genome shotgun (WGS) entry which is preliminary data.</text>
</comment>
<feature type="transmembrane region" description="Helical" evidence="1">
    <location>
        <begin position="26"/>
        <end position="48"/>
    </location>
</feature>
<dbReference type="Proteomes" id="UP001589683">
    <property type="component" value="Unassembled WGS sequence"/>
</dbReference>
<evidence type="ECO:0000313" key="3">
    <source>
        <dbReference type="Proteomes" id="UP001589683"/>
    </source>
</evidence>
<protein>
    <recommendedName>
        <fullName evidence="4">ABC transporter permease</fullName>
    </recommendedName>
</protein>
<reference evidence="2 3" key="1">
    <citation type="submission" date="2024-09" db="EMBL/GenBank/DDBJ databases">
        <authorList>
            <person name="Sun Q."/>
            <person name="Mori K."/>
        </authorList>
    </citation>
    <scope>NUCLEOTIDE SEQUENCE [LARGE SCALE GENOMIC DNA]</scope>
    <source>
        <strain evidence="2 3">CECT 8726</strain>
    </source>
</reference>
<gene>
    <name evidence="2" type="ORF">ACFFUT_17860</name>
</gene>
<keyword evidence="3" id="KW-1185">Reference proteome</keyword>
<evidence type="ECO:0000256" key="1">
    <source>
        <dbReference type="SAM" id="Phobius"/>
    </source>
</evidence>
<dbReference type="RefSeq" id="WP_213889475.1">
    <property type="nucleotide sequence ID" value="NZ_JAGFNU010000007.1"/>
</dbReference>
<organism evidence="2 3">
    <name type="scientific">Pseudohalocynthiibacter aestuariivivens</name>
    <dbReference type="NCBI Taxonomy" id="1591409"/>
    <lineage>
        <taxon>Bacteria</taxon>
        <taxon>Pseudomonadati</taxon>
        <taxon>Pseudomonadota</taxon>
        <taxon>Alphaproteobacteria</taxon>
        <taxon>Rhodobacterales</taxon>
        <taxon>Paracoccaceae</taxon>
        <taxon>Pseudohalocynthiibacter</taxon>
    </lineage>
</organism>
<evidence type="ECO:0008006" key="4">
    <source>
        <dbReference type="Google" id="ProtNLM"/>
    </source>
</evidence>
<sequence>MLTAESLRNSATELILEDRRSFNSQAWWLGVFLGLAIMLVVLAINFVGGGLRYAPDVREADA</sequence>
<keyword evidence="1" id="KW-0812">Transmembrane</keyword>
<proteinExistence type="predicted"/>
<name>A0ABV5JLS4_9RHOB</name>